<accession>A0AA35YEI0</accession>
<sequence>MSGAVVDVIQRISVSICSLVTKKLEVNSGELPSSDSSIKEDLSNLTIRLFLYIKESHGIEKAFQFLSNISGQKKNLRIVANLTVERDGELKKAALNCFASGYKILGVL</sequence>
<dbReference type="EMBL" id="OX465078">
    <property type="protein sequence ID" value="CAI9270888.1"/>
    <property type="molecule type" value="Genomic_DNA"/>
</dbReference>
<protein>
    <submittedName>
        <fullName evidence="1">Uncharacterized protein</fullName>
    </submittedName>
</protein>
<evidence type="ECO:0000313" key="1">
    <source>
        <dbReference type="EMBL" id="CAI9270888.1"/>
    </source>
</evidence>
<dbReference type="Proteomes" id="UP001177003">
    <property type="component" value="Chromosome 2"/>
</dbReference>
<evidence type="ECO:0000313" key="2">
    <source>
        <dbReference type="Proteomes" id="UP001177003"/>
    </source>
</evidence>
<keyword evidence="2" id="KW-1185">Reference proteome</keyword>
<reference evidence="1" key="1">
    <citation type="submission" date="2023-04" db="EMBL/GenBank/DDBJ databases">
        <authorList>
            <person name="Vijverberg K."/>
            <person name="Xiong W."/>
            <person name="Schranz E."/>
        </authorList>
    </citation>
    <scope>NUCLEOTIDE SEQUENCE</scope>
</reference>
<organism evidence="1 2">
    <name type="scientific">Lactuca saligna</name>
    <name type="common">Willowleaf lettuce</name>
    <dbReference type="NCBI Taxonomy" id="75948"/>
    <lineage>
        <taxon>Eukaryota</taxon>
        <taxon>Viridiplantae</taxon>
        <taxon>Streptophyta</taxon>
        <taxon>Embryophyta</taxon>
        <taxon>Tracheophyta</taxon>
        <taxon>Spermatophyta</taxon>
        <taxon>Magnoliopsida</taxon>
        <taxon>eudicotyledons</taxon>
        <taxon>Gunneridae</taxon>
        <taxon>Pentapetalae</taxon>
        <taxon>asterids</taxon>
        <taxon>campanulids</taxon>
        <taxon>Asterales</taxon>
        <taxon>Asteraceae</taxon>
        <taxon>Cichorioideae</taxon>
        <taxon>Cichorieae</taxon>
        <taxon>Lactucinae</taxon>
        <taxon>Lactuca</taxon>
    </lineage>
</organism>
<dbReference type="AlphaFoldDB" id="A0AA35YEI0"/>
<proteinExistence type="predicted"/>
<gene>
    <name evidence="1" type="ORF">LSALG_LOCUS11179</name>
</gene>
<name>A0AA35YEI0_LACSI</name>